<dbReference type="Proteomes" id="UP000537989">
    <property type="component" value="Unassembled WGS sequence"/>
</dbReference>
<dbReference type="AlphaFoldDB" id="A0AAN5Z399"/>
<evidence type="ECO:0000256" key="4">
    <source>
        <dbReference type="SAM" id="MobiDB-lite"/>
    </source>
</evidence>
<protein>
    <recommendedName>
        <fullName evidence="5">Chromo domain-containing protein</fullName>
    </recommendedName>
</protein>
<feature type="compositionally biased region" description="Basic and acidic residues" evidence="4">
    <location>
        <begin position="14"/>
        <end position="29"/>
    </location>
</feature>
<dbReference type="GO" id="GO:0006338">
    <property type="term" value="P:chromatin remodeling"/>
    <property type="evidence" value="ECO:0007669"/>
    <property type="project" value="UniProtKB-ARBA"/>
</dbReference>
<dbReference type="SMART" id="SM00298">
    <property type="entry name" value="CHROMO"/>
    <property type="match status" value="1"/>
</dbReference>
<comment type="subcellular location">
    <subcellularLocation>
        <location evidence="1">Nucleus</location>
    </subcellularLocation>
</comment>
<dbReference type="InterPro" id="IPR016197">
    <property type="entry name" value="Chromo-like_dom_sf"/>
</dbReference>
<dbReference type="GO" id="GO:0005634">
    <property type="term" value="C:nucleus"/>
    <property type="evidence" value="ECO:0007669"/>
    <property type="project" value="UniProtKB-SubCell"/>
</dbReference>
<feature type="domain" description="Chromo" evidence="5">
    <location>
        <begin position="176"/>
        <end position="237"/>
    </location>
</feature>
<feature type="compositionally biased region" description="Basic residues" evidence="4">
    <location>
        <begin position="84"/>
        <end position="95"/>
    </location>
</feature>
<accession>A0AAN5Z399</accession>
<comment type="subunit">
    <text evidence="2">Component of the NuA4 histone acetyltransferase complex.</text>
</comment>
<organism evidence="6 7">
    <name type="scientific">Fusarium austroamericanum</name>
    <dbReference type="NCBI Taxonomy" id="282268"/>
    <lineage>
        <taxon>Eukaryota</taxon>
        <taxon>Fungi</taxon>
        <taxon>Dikarya</taxon>
        <taxon>Ascomycota</taxon>
        <taxon>Pezizomycotina</taxon>
        <taxon>Sordariomycetes</taxon>
        <taxon>Hypocreomycetidae</taxon>
        <taxon>Hypocreales</taxon>
        <taxon>Nectriaceae</taxon>
        <taxon>Fusarium</taxon>
    </lineage>
</organism>
<feature type="region of interest" description="Disordered" evidence="4">
    <location>
        <begin position="14"/>
        <end position="172"/>
    </location>
</feature>
<evidence type="ECO:0000259" key="5">
    <source>
        <dbReference type="PROSITE" id="PS50013"/>
    </source>
</evidence>
<comment type="caution">
    <text evidence="6">The sequence shown here is derived from an EMBL/GenBank/DDBJ whole genome shotgun (WGS) entry which is preliminary data.</text>
</comment>
<dbReference type="CDD" id="cd00024">
    <property type="entry name" value="CD_CSD"/>
    <property type="match status" value="1"/>
</dbReference>
<dbReference type="PROSITE" id="PS00598">
    <property type="entry name" value="CHROMO_1"/>
    <property type="match status" value="1"/>
</dbReference>
<dbReference type="InterPro" id="IPR000953">
    <property type="entry name" value="Chromo/chromo_shadow_dom"/>
</dbReference>
<dbReference type="PANTHER" id="PTHR22812">
    <property type="entry name" value="CHROMOBOX PROTEIN"/>
    <property type="match status" value="1"/>
</dbReference>
<evidence type="ECO:0000256" key="1">
    <source>
        <dbReference type="ARBA" id="ARBA00004123"/>
    </source>
</evidence>
<feature type="compositionally biased region" description="Basic residues" evidence="4">
    <location>
        <begin position="128"/>
        <end position="142"/>
    </location>
</feature>
<dbReference type="EMBL" id="JAAMOD010000306">
    <property type="protein sequence ID" value="KAF5231728.1"/>
    <property type="molecule type" value="Genomic_DNA"/>
</dbReference>
<evidence type="ECO:0000313" key="6">
    <source>
        <dbReference type="EMBL" id="KAF5231728.1"/>
    </source>
</evidence>
<dbReference type="InterPro" id="IPR051219">
    <property type="entry name" value="Heterochromatin_chromo-domain"/>
</dbReference>
<keyword evidence="7" id="KW-1185">Reference proteome</keyword>
<dbReference type="Pfam" id="PF00385">
    <property type="entry name" value="Chromo"/>
    <property type="match status" value="1"/>
</dbReference>
<dbReference type="InterPro" id="IPR023780">
    <property type="entry name" value="Chromo_domain"/>
</dbReference>
<dbReference type="SUPFAM" id="SSF54160">
    <property type="entry name" value="Chromo domain-like"/>
    <property type="match status" value="1"/>
</dbReference>
<evidence type="ECO:0000313" key="7">
    <source>
        <dbReference type="Proteomes" id="UP000537989"/>
    </source>
</evidence>
<evidence type="ECO:0000256" key="2">
    <source>
        <dbReference type="ARBA" id="ARBA00011353"/>
    </source>
</evidence>
<dbReference type="Gene3D" id="2.40.50.40">
    <property type="match status" value="1"/>
</dbReference>
<evidence type="ECO:0000256" key="3">
    <source>
        <dbReference type="ARBA" id="ARBA00023242"/>
    </source>
</evidence>
<reference evidence="6 7" key="1">
    <citation type="submission" date="2020-02" db="EMBL/GenBank/DDBJ databases">
        <title>Identification and distribution of gene clusters putatively required for synthesis of sphingolipid metabolism inhibitors in phylogenetically diverse species of the filamentous fungus Fusarium.</title>
        <authorList>
            <person name="Kim H.-S."/>
            <person name="Busman M."/>
            <person name="Brown D.W."/>
            <person name="Divon H."/>
            <person name="Uhlig S."/>
            <person name="Proctor R.H."/>
        </authorList>
    </citation>
    <scope>NUCLEOTIDE SEQUENCE [LARGE SCALE GENOMIC DNA]</scope>
    <source>
        <strain evidence="6 7">NRRL 2903</strain>
    </source>
</reference>
<dbReference type="PROSITE" id="PS50013">
    <property type="entry name" value="CHROMO_2"/>
    <property type="match status" value="1"/>
</dbReference>
<name>A0AAN5Z399_FUSAU</name>
<sequence length="239" mass="27082">MAFPKGTPTVFYARDKLPLGESDDPHESIENDEPLVNIESDIVGYERNSEESRTPSLDDDIENIAPAKQSLSPEEEVRVEPLRRKAGRPPKRRRRAEAYKDVPSRHSQRVASITPSHNEEDPKPAKTPSKRGPGRPPKKKRAVTVQVPRASSPAKRRPGRVPAETKTTNAEPEMEWEVEKILDSGVDRPTGVHLYLVKWKGFSNKENTWEPRMNLSKCHKLLRDFEMKHSGGRESIWGG</sequence>
<dbReference type="InterPro" id="IPR023779">
    <property type="entry name" value="Chromodomain_CS"/>
</dbReference>
<keyword evidence="3" id="KW-0539">Nucleus</keyword>
<proteinExistence type="predicted"/>
<gene>
    <name evidence="6" type="ORF">FAUST_9136</name>
</gene>